<dbReference type="PANTHER" id="PTHR35271">
    <property type="entry name" value="ABC TRANSPORTER, SUBSTRATE-BINDING LIPOPROTEIN-RELATED"/>
    <property type="match status" value="1"/>
</dbReference>
<dbReference type="Proteomes" id="UP000199356">
    <property type="component" value="Unassembled WGS sequence"/>
</dbReference>
<keyword evidence="1" id="KW-0732">Signal</keyword>
<dbReference type="AlphaFoldDB" id="A0A1I5S6T4"/>
<dbReference type="PANTHER" id="PTHR35271:SF1">
    <property type="entry name" value="ABC TRANSPORTER, SUBSTRATE-BINDING LIPOPROTEIN"/>
    <property type="match status" value="1"/>
</dbReference>
<gene>
    <name evidence="2" type="ORF">SAMN04488047_11072</name>
</gene>
<feature type="chain" id="PRO_5011516167" evidence="1">
    <location>
        <begin position="21"/>
        <end position="319"/>
    </location>
</feature>
<evidence type="ECO:0000313" key="3">
    <source>
        <dbReference type="Proteomes" id="UP000199356"/>
    </source>
</evidence>
<dbReference type="SUPFAM" id="SSF53822">
    <property type="entry name" value="Periplasmic binding protein-like I"/>
    <property type="match status" value="1"/>
</dbReference>
<keyword evidence="3" id="KW-1185">Reference proteome</keyword>
<dbReference type="EMBL" id="FOXA01000010">
    <property type="protein sequence ID" value="SFP66412.1"/>
    <property type="molecule type" value="Genomic_DNA"/>
</dbReference>
<protein>
    <submittedName>
        <fullName evidence="2">Putative ABC transport system substrate-binding protein</fullName>
    </submittedName>
</protein>
<dbReference type="InterPro" id="IPR028082">
    <property type="entry name" value="Peripla_BP_I"/>
</dbReference>
<name>A0A1I5S6T4_9RHOB</name>
<evidence type="ECO:0000256" key="1">
    <source>
        <dbReference type="SAM" id="SignalP"/>
    </source>
</evidence>
<dbReference type="STRING" id="441119.SAMN04488047_11072"/>
<dbReference type="CDD" id="cd06325">
    <property type="entry name" value="PBP1_ABC_unchar_transporter"/>
    <property type="match status" value="1"/>
</dbReference>
<dbReference type="RefSeq" id="WP_093422678.1">
    <property type="nucleotide sequence ID" value="NZ_FOXA01000010.1"/>
</dbReference>
<dbReference type="OrthoDB" id="9776955at2"/>
<accession>A0A1I5S6T4</accession>
<dbReference type="Gene3D" id="3.40.50.2300">
    <property type="match status" value="2"/>
</dbReference>
<organism evidence="2 3">
    <name type="scientific">Tranquillimonas alkanivorans</name>
    <dbReference type="NCBI Taxonomy" id="441119"/>
    <lineage>
        <taxon>Bacteria</taxon>
        <taxon>Pseudomonadati</taxon>
        <taxon>Pseudomonadota</taxon>
        <taxon>Alphaproteobacteria</taxon>
        <taxon>Rhodobacterales</taxon>
        <taxon>Roseobacteraceae</taxon>
        <taxon>Tranquillimonas</taxon>
    </lineage>
</organism>
<dbReference type="InterPro" id="IPR007487">
    <property type="entry name" value="ABC_transpt-TYRBP-like"/>
</dbReference>
<evidence type="ECO:0000313" key="2">
    <source>
        <dbReference type="EMBL" id="SFP66412.1"/>
    </source>
</evidence>
<dbReference type="Pfam" id="PF04392">
    <property type="entry name" value="ABC_sub_bind"/>
    <property type="match status" value="1"/>
</dbReference>
<reference evidence="2 3" key="1">
    <citation type="submission" date="2016-10" db="EMBL/GenBank/DDBJ databases">
        <authorList>
            <person name="de Groot N.N."/>
        </authorList>
    </citation>
    <scope>NUCLEOTIDE SEQUENCE [LARGE SCALE GENOMIC DNA]</scope>
    <source>
        <strain evidence="2 3">DSM 19547</strain>
    </source>
</reference>
<sequence length="319" mass="32817">MKPLYLAAALAAGVSAPVFAQDDVKTVAVSQIVEHPALDATREGLLRGLEEAGYTVGENLEFTYQTAQGNPAVASQIARKFVGDAPDVLVGISTPSAQALASATSELPVVFTAVTDPVSAKLVDKMEAPGGNVTGLSDMSPVGQHLDLMKEIKPNATRVGVVYSPGESNAAALLEMLRSEAEGRDLEIVEAAAVTSADMMTATRSIAGEVDFIYAPTDNNVASAIKTIVAVGESAGVPVFAGANTYVPEGATVGLGFDYAQIGEQTADYVVQILEGANPADMPATVASGSDLVLNLGAAEKIGLEIPQSVRDRATEVIE</sequence>
<feature type="signal peptide" evidence="1">
    <location>
        <begin position="1"/>
        <end position="20"/>
    </location>
</feature>
<proteinExistence type="predicted"/>